<evidence type="ECO:0000313" key="1">
    <source>
        <dbReference type="EMBL" id="QHA85721.1"/>
    </source>
</evidence>
<dbReference type="EMBL" id="CP041764">
    <property type="protein sequence ID" value="QHA85721.1"/>
    <property type="molecule type" value="Genomic_DNA"/>
</dbReference>
<organism evidence="1 2">
    <name type="scientific">Serratia rhizosphaerae</name>
    <dbReference type="NCBI Taxonomy" id="2597702"/>
    <lineage>
        <taxon>Bacteria</taxon>
        <taxon>Pseudomonadati</taxon>
        <taxon>Pseudomonadota</taxon>
        <taxon>Gammaproteobacteria</taxon>
        <taxon>Enterobacterales</taxon>
        <taxon>Yersiniaceae</taxon>
        <taxon>Serratia</taxon>
    </lineage>
</organism>
<accession>A0ABX6GHH8</accession>
<dbReference type="InterPro" id="IPR047666">
    <property type="entry name" value="ANR_neg_reg"/>
</dbReference>
<evidence type="ECO:0000313" key="2">
    <source>
        <dbReference type="Proteomes" id="UP000430368"/>
    </source>
</evidence>
<dbReference type="NCBIfam" id="NF033650">
    <property type="entry name" value="ANR_neg_reg"/>
    <property type="match status" value="1"/>
</dbReference>
<gene>
    <name evidence="1" type="ORF">FO014_01305</name>
</gene>
<keyword evidence="2" id="KW-1185">Reference proteome</keyword>
<dbReference type="Proteomes" id="UP000430368">
    <property type="component" value="Chromosome"/>
</dbReference>
<name>A0ABX6GHH8_9GAMM</name>
<reference evidence="1 2" key="1">
    <citation type="submission" date="2019-07" db="EMBL/GenBank/DDBJ databases">
        <title>Serratia dokdonensis sp. nov., an elicitor of systemic resistance in Nicotiana Tabacum.</title>
        <authorList>
            <person name="Son J.-S."/>
            <person name="Hwang Y.-J."/>
            <person name="Lee S.-Y."/>
            <person name="Ghim S.-Y."/>
        </authorList>
    </citation>
    <scope>NUCLEOTIDE SEQUENCE [LARGE SCALE GENOMIC DNA]</scope>
    <source>
        <strain evidence="1 2">KUDC3025</strain>
    </source>
</reference>
<sequence>MKMTYMKAATAAVRYEKVGQYDQAALFWRRAEGAALIPVNQAWASLRAEVCEKRHVLLMVPAGR</sequence>
<protein>
    <submittedName>
        <fullName evidence="1">ANR family transcriptional regulator</fullName>
    </submittedName>
</protein>
<proteinExistence type="predicted"/>